<dbReference type="Pfam" id="PF26652">
    <property type="entry name" value="Zn_ribbon_double"/>
    <property type="match status" value="1"/>
</dbReference>
<dbReference type="GeneID" id="54587374"/>
<feature type="region of interest" description="Disordered" evidence="1">
    <location>
        <begin position="28"/>
        <end position="52"/>
    </location>
</feature>
<dbReference type="RefSeq" id="XP_033677597.1">
    <property type="nucleotide sequence ID" value="XM_033834044.1"/>
</dbReference>
<dbReference type="EMBL" id="ML987207">
    <property type="protein sequence ID" value="KAF2242593.1"/>
    <property type="molecule type" value="Genomic_DNA"/>
</dbReference>
<accession>A0A6A6HYA3</accession>
<evidence type="ECO:0000259" key="2">
    <source>
        <dbReference type="Pfam" id="PF26652"/>
    </source>
</evidence>
<reference evidence="3" key="1">
    <citation type="journal article" date="2020" name="Stud. Mycol.">
        <title>101 Dothideomycetes genomes: a test case for predicting lifestyles and emergence of pathogens.</title>
        <authorList>
            <person name="Haridas S."/>
            <person name="Albert R."/>
            <person name="Binder M."/>
            <person name="Bloem J."/>
            <person name="Labutti K."/>
            <person name="Salamov A."/>
            <person name="Andreopoulos B."/>
            <person name="Baker S."/>
            <person name="Barry K."/>
            <person name="Bills G."/>
            <person name="Bluhm B."/>
            <person name="Cannon C."/>
            <person name="Castanera R."/>
            <person name="Culley D."/>
            <person name="Daum C."/>
            <person name="Ezra D."/>
            <person name="Gonzalez J."/>
            <person name="Henrissat B."/>
            <person name="Kuo A."/>
            <person name="Liang C."/>
            <person name="Lipzen A."/>
            <person name="Lutzoni F."/>
            <person name="Magnuson J."/>
            <person name="Mondo S."/>
            <person name="Nolan M."/>
            <person name="Ohm R."/>
            <person name="Pangilinan J."/>
            <person name="Park H.-J."/>
            <person name="Ramirez L."/>
            <person name="Alfaro M."/>
            <person name="Sun H."/>
            <person name="Tritt A."/>
            <person name="Yoshinaga Y."/>
            <person name="Zwiers L.-H."/>
            <person name="Turgeon B."/>
            <person name="Goodwin S."/>
            <person name="Spatafora J."/>
            <person name="Crous P."/>
            <person name="Grigoriev I."/>
        </authorList>
    </citation>
    <scope>NUCLEOTIDE SEQUENCE</scope>
    <source>
        <strain evidence="3">CBS 122368</strain>
    </source>
</reference>
<evidence type="ECO:0000313" key="4">
    <source>
        <dbReference type="Proteomes" id="UP000800094"/>
    </source>
</evidence>
<keyword evidence="4" id="KW-1185">Reference proteome</keyword>
<dbReference type="Proteomes" id="UP000800094">
    <property type="component" value="Unassembled WGS sequence"/>
</dbReference>
<gene>
    <name evidence="3" type="ORF">BU26DRAFT_570669</name>
</gene>
<protein>
    <recommendedName>
        <fullName evidence="2">Probable double zinc ribbon domain-containing protein</fullName>
    </recommendedName>
</protein>
<name>A0A6A6HYA3_9PLEO</name>
<evidence type="ECO:0000256" key="1">
    <source>
        <dbReference type="SAM" id="MobiDB-lite"/>
    </source>
</evidence>
<dbReference type="AlphaFoldDB" id="A0A6A6HYA3"/>
<dbReference type="InterPro" id="IPR058253">
    <property type="entry name" value="Zn_ribbon_double"/>
</dbReference>
<sequence>MTFLSRTMIKPLKKAYLKLKRLKKALTHLKRRLSPSRPTDEDEQPPLPPQPHYLVPVSRRDGYFICATCGTENTLIHSPGPYPFAYVRCISPYCKPADPLGHVITATAETSRVIQRFPSTANDPIPVPLLTGVLKATPPFFTVCPVCGLSHRARRIGMYTAQKMAAGRLRVGRLRVGRWVKRLFGLPPVGDGVSFIGFEHIVCACNKQATGQWLRFSIRPDYCYHIDGDVGGYYAEEQYE</sequence>
<organism evidence="3 4">
    <name type="scientific">Trematosphaeria pertusa</name>
    <dbReference type="NCBI Taxonomy" id="390896"/>
    <lineage>
        <taxon>Eukaryota</taxon>
        <taxon>Fungi</taxon>
        <taxon>Dikarya</taxon>
        <taxon>Ascomycota</taxon>
        <taxon>Pezizomycotina</taxon>
        <taxon>Dothideomycetes</taxon>
        <taxon>Pleosporomycetidae</taxon>
        <taxon>Pleosporales</taxon>
        <taxon>Massarineae</taxon>
        <taxon>Trematosphaeriaceae</taxon>
        <taxon>Trematosphaeria</taxon>
    </lineage>
</organism>
<feature type="domain" description="Probable double zinc ribbon" evidence="2">
    <location>
        <begin position="62"/>
        <end position="227"/>
    </location>
</feature>
<proteinExistence type="predicted"/>
<evidence type="ECO:0000313" key="3">
    <source>
        <dbReference type="EMBL" id="KAF2242593.1"/>
    </source>
</evidence>
<dbReference type="OrthoDB" id="3793432at2759"/>